<dbReference type="AlphaFoldDB" id="A0A6P8I2S2"/>
<sequence length="546" mass="62041">MKTFETSLGNSLSTNNMNFEKMSSVAEKSFCVVDELKTDFDNRFDKLRKELKENEELRSIILKNEQNMAKMDMDIQLQKKQIEDFKRREDDALRREEKYKQREDQLLIRIKEAERHHSFRDTPPPSQHQDLPVLQRNERSLLETGMQISKPGFSGKDMVPSKRDSEHLGYLCSRNTNENIQATNIAFPPSQSVLQKCYPGSSLAEDTGSTCHCFPSQANAVQFPLTQKVNETHVLSETNAIIYPLPTTTSMHIAPVQKSDSSTQCLPLVNSYSEEWQKQLSISFPITAVSPTIRPSIQLEKQVEQPTKTAPSPANRLLLLTKDKWPKHSPVATVLSQVQVRQQVPSHDRSSNQDKKQQEDPLGIFIFDLTASPILDHSETECHLDQETLMVKREQIDESPVKTKSSTPKKRQKKNAEKQLRKYGTRSRGKVEENENTSIEKGVSKIRSKKSCQTESSSSKTISGLKRKAHNTGVVTNNKKKCDIGIAASAKSHAKEFDLKTHDTQVLEEISRSSFKRQRSEKRTLNLAGSSLFEIAMNSKAAWKKK</sequence>
<dbReference type="InParanoid" id="A0A6P8I2S2"/>
<dbReference type="RefSeq" id="XP_031562834.1">
    <property type="nucleotide sequence ID" value="XM_031706974.1"/>
</dbReference>
<accession>A0A6P8I2S2</accession>
<dbReference type="GeneID" id="116298488"/>
<gene>
    <name evidence="4" type="primary">LOC116298488</name>
</gene>
<feature type="region of interest" description="Disordered" evidence="2">
    <location>
        <begin position="391"/>
        <end position="466"/>
    </location>
</feature>
<feature type="coiled-coil region" evidence="1">
    <location>
        <begin position="37"/>
        <end position="116"/>
    </location>
</feature>
<dbReference type="Proteomes" id="UP000515163">
    <property type="component" value="Unplaced"/>
</dbReference>
<evidence type="ECO:0000256" key="2">
    <source>
        <dbReference type="SAM" id="MobiDB-lite"/>
    </source>
</evidence>
<proteinExistence type="predicted"/>
<dbReference type="OrthoDB" id="10321214at2759"/>
<feature type="region of interest" description="Disordered" evidence="2">
    <location>
        <begin position="338"/>
        <end position="359"/>
    </location>
</feature>
<dbReference type="KEGG" id="aten:116298488"/>
<feature type="compositionally biased region" description="Basic and acidic residues" evidence="2">
    <location>
        <begin position="391"/>
        <end position="401"/>
    </location>
</feature>
<evidence type="ECO:0000313" key="4">
    <source>
        <dbReference type="RefSeq" id="XP_031562834.1"/>
    </source>
</evidence>
<feature type="compositionally biased region" description="Low complexity" evidence="2">
    <location>
        <begin position="451"/>
        <end position="464"/>
    </location>
</feature>
<keyword evidence="1" id="KW-0175">Coiled coil</keyword>
<evidence type="ECO:0000256" key="1">
    <source>
        <dbReference type="SAM" id="Coils"/>
    </source>
</evidence>
<feature type="compositionally biased region" description="Basic and acidic residues" evidence="2">
    <location>
        <begin position="346"/>
        <end position="359"/>
    </location>
</feature>
<reference evidence="4" key="1">
    <citation type="submission" date="2025-08" db="UniProtKB">
        <authorList>
            <consortium name="RefSeq"/>
        </authorList>
    </citation>
    <scope>IDENTIFICATION</scope>
    <source>
        <tissue evidence="4">Tentacle</tissue>
    </source>
</reference>
<evidence type="ECO:0000313" key="3">
    <source>
        <dbReference type="Proteomes" id="UP000515163"/>
    </source>
</evidence>
<keyword evidence="3" id="KW-1185">Reference proteome</keyword>
<name>A0A6P8I2S2_ACTTE</name>
<protein>
    <submittedName>
        <fullName evidence="4">Uncharacterized protein LOC116298488</fullName>
    </submittedName>
</protein>
<organism evidence="3 4">
    <name type="scientific">Actinia tenebrosa</name>
    <name type="common">Australian red waratah sea anemone</name>
    <dbReference type="NCBI Taxonomy" id="6105"/>
    <lineage>
        <taxon>Eukaryota</taxon>
        <taxon>Metazoa</taxon>
        <taxon>Cnidaria</taxon>
        <taxon>Anthozoa</taxon>
        <taxon>Hexacorallia</taxon>
        <taxon>Actiniaria</taxon>
        <taxon>Actiniidae</taxon>
        <taxon>Actinia</taxon>
    </lineage>
</organism>
<feature type="region of interest" description="Disordered" evidence="2">
    <location>
        <begin position="145"/>
        <end position="165"/>
    </location>
</feature>